<name>A0A2I2KTJ5_9ACTN</name>
<proteinExistence type="predicted"/>
<dbReference type="EMBL" id="FZMO01000219">
    <property type="protein sequence ID" value="SNQ48969.1"/>
    <property type="molecule type" value="Genomic_DNA"/>
</dbReference>
<dbReference type="PROSITE" id="PS51084">
    <property type="entry name" value="HIT_2"/>
    <property type="match status" value="1"/>
</dbReference>
<gene>
    <name evidence="3" type="ORF">FRACA_2960001</name>
</gene>
<accession>A0A2I2KTJ5</accession>
<keyword evidence="4" id="KW-1185">Reference proteome</keyword>
<dbReference type="InterPro" id="IPR036265">
    <property type="entry name" value="HIT-like_sf"/>
</dbReference>
<evidence type="ECO:0000313" key="4">
    <source>
        <dbReference type="Proteomes" id="UP000234331"/>
    </source>
</evidence>
<dbReference type="AlphaFoldDB" id="A0A2I2KTJ5"/>
<protein>
    <submittedName>
        <fullName evidence="3">HIT family hydrolase, diadenosine tetraphosphate hydrolase</fullName>
    </submittedName>
</protein>
<evidence type="ECO:0000259" key="2">
    <source>
        <dbReference type="PROSITE" id="PS51084"/>
    </source>
</evidence>
<feature type="short sequence motif" description="Histidine triad motif" evidence="1">
    <location>
        <begin position="97"/>
        <end position="101"/>
    </location>
</feature>
<reference evidence="3 4" key="1">
    <citation type="submission" date="2017-06" db="EMBL/GenBank/DDBJ databases">
        <authorList>
            <person name="Kim H.J."/>
            <person name="Triplett B.A."/>
        </authorList>
    </citation>
    <scope>NUCLEOTIDE SEQUENCE [LARGE SCALE GENOMIC DNA]</scope>
    <source>
        <strain evidence="3">FRACA_ARgP5</strain>
    </source>
</reference>
<dbReference type="InterPro" id="IPR011146">
    <property type="entry name" value="HIT-like"/>
</dbReference>
<dbReference type="Gene3D" id="3.30.428.10">
    <property type="entry name" value="HIT-like"/>
    <property type="match status" value="1"/>
</dbReference>
<dbReference type="Proteomes" id="UP000234331">
    <property type="component" value="Unassembled WGS sequence"/>
</dbReference>
<dbReference type="Pfam" id="PF01230">
    <property type="entry name" value="HIT"/>
    <property type="match status" value="1"/>
</dbReference>
<organism evidence="3 4">
    <name type="scientific">Frankia canadensis</name>
    <dbReference type="NCBI Taxonomy" id="1836972"/>
    <lineage>
        <taxon>Bacteria</taxon>
        <taxon>Bacillati</taxon>
        <taxon>Actinomycetota</taxon>
        <taxon>Actinomycetes</taxon>
        <taxon>Frankiales</taxon>
        <taxon>Frankiaceae</taxon>
        <taxon>Frankia</taxon>
    </lineage>
</organism>
<evidence type="ECO:0000256" key="1">
    <source>
        <dbReference type="PROSITE-ProRule" id="PRU00464"/>
    </source>
</evidence>
<feature type="domain" description="HIT" evidence="2">
    <location>
        <begin position="6"/>
        <end position="113"/>
    </location>
</feature>
<keyword evidence="3" id="KW-0378">Hydrolase</keyword>
<dbReference type="OrthoDB" id="9784774at2"/>
<evidence type="ECO:0000313" key="3">
    <source>
        <dbReference type="EMBL" id="SNQ48969.1"/>
    </source>
</evidence>
<dbReference type="RefSeq" id="WP_101832552.1">
    <property type="nucleotide sequence ID" value="NZ_FZMO01000219.1"/>
</dbReference>
<dbReference type="SUPFAM" id="SSF54197">
    <property type="entry name" value="HIT-like"/>
    <property type="match status" value="1"/>
</dbReference>
<sequence>MSEDDGLAALRRGEDPNILARLRTGWAVLGATQLLPGYCLLIHDGDADQLTDLPRAERTAFLADLALLGEAIAAVCAAADPGFLRINYEVLGNAWHHLHGHVRARYTWEDERLRVGPVDLYGPALTDPRHAAGPAHDPLRAQLSAALTTITRDAYAEL</sequence>
<dbReference type="GO" id="GO:0016787">
    <property type="term" value="F:hydrolase activity"/>
    <property type="evidence" value="ECO:0007669"/>
    <property type="project" value="UniProtKB-KW"/>
</dbReference>